<evidence type="ECO:0000313" key="3">
    <source>
        <dbReference type="EMBL" id="KAK4142525.1"/>
    </source>
</evidence>
<feature type="compositionally biased region" description="Basic and acidic residues" evidence="1">
    <location>
        <begin position="261"/>
        <end position="280"/>
    </location>
</feature>
<proteinExistence type="predicted"/>
<dbReference type="Proteomes" id="UP001302676">
    <property type="component" value="Unassembled WGS sequence"/>
</dbReference>
<evidence type="ECO:0000256" key="1">
    <source>
        <dbReference type="SAM" id="MobiDB-lite"/>
    </source>
</evidence>
<feature type="domain" description="DUF8212" evidence="2">
    <location>
        <begin position="163"/>
        <end position="215"/>
    </location>
</feature>
<dbReference type="GeneID" id="87817748"/>
<evidence type="ECO:0000259" key="2">
    <source>
        <dbReference type="Pfam" id="PF26640"/>
    </source>
</evidence>
<dbReference type="RefSeq" id="XP_062635896.1">
    <property type="nucleotide sequence ID" value="XM_062781135.1"/>
</dbReference>
<name>A0AAN6V0L3_9PEZI</name>
<dbReference type="Pfam" id="PF26640">
    <property type="entry name" value="DUF8212"/>
    <property type="match status" value="1"/>
</dbReference>
<feature type="compositionally biased region" description="Basic residues" evidence="1">
    <location>
        <begin position="281"/>
        <end position="298"/>
    </location>
</feature>
<evidence type="ECO:0000313" key="4">
    <source>
        <dbReference type="Proteomes" id="UP001302676"/>
    </source>
</evidence>
<protein>
    <submittedName>
        <fullName evidence="3">HET-domain-containing protein</fullName>
    </submittedName>
</protein>
<accession>A0AAN6V0L3</accession>
<dbReference type="AlphaFoldDB" id="A0AAN6V0L3"/>
<dbReference type="InterPro" id="IPR058525">
    <property type="entry name" value="DUF8212"/>
</dbReference>
<keyword evidence="4" id="KW-1185">Reference proteome</keyword>
<dbReference type="EMBL" id="MU853596">
    <property type="protein sequence ID" value="KAK4142525.1"/>
    <property type="molecule type" value="Genomic_DNA"/>
</dbReference>
<sequence>MRLLHTTKLHLAEEEVSFQDVQKGLAQSRRGYEKVVGACALAWIDTCCIDKSSSAELSKAINSMSDVDADENPYSEVSSFYKARWFTRRWTLQELMVPGVVYFYGAGWKQIGSQETFLDLIFSAAQTMSWAANHETTRLKDEAYSLLGLFDITMLLLYGEGERAFQRLQEGILRQSEDDSLFAHRDSDILARSPESFCNCADVTRLDDAWPYHQNPALLLNRNLSRSDSIFAAWATWHMFSHPWELATMPRLSSPPRRAMASRDHPRYDGARPLRPLDHPHSRHRTGGAAGKTKKAAS</sequence>
<feature type="region of interest" description="Disordered" evidence="1">
    <location>
        <begin position="254"/>
        <end position="298"/>
    </location>
</feature>
<comment type="caution">
    <text evidence="3">The sequence shown here is derived from an EMBL/GenBank/DDBJ whole genome shotgun (WGS) entry which is preliminary data.</text>
</comment>
<gene>
    <name evidence="3" type="ORF">C8A04DRAFT_29799</name>
</gene>
<dbReference type="PANTHER" id="PTHR10622:SF12">
    <property type="entry name" value="HET DOMAIN-CONTAINING PROTEIN"/>
    <property type="match status" value="1"/>
</dbReference>
<reference evidence="3" key="1">
    <citation type="journal article" date="2023" name="Mol. Phylogenet. Evol.">
        <title>Genome-scale phylogeny and comparative genomics of the fungal order Sordariales.</title>
        <authorList>
            <person name="Hensen N."/>
            <person name="Bonometti L."/>
            <person name="Westerberg I."/>
            <person name="Brannstrom I.O."/>
            <person name="Guillou S."/>
            <person name="Cros-Aarteil S."/>
            <person name="Calhoun S."/>
            <person name="Haridas S."/>
            <person name="Kuo A."/>
            <person name="Mondo S."/>
            <person name="Pangilinan J."/>
            <person name="Riley R."/>
            <person name="LaButti K."/>
            <person name="Andreopoulos B."/>
            <person name="Lipzen A."/>
            <person name="Chen C."/>
            <person name="Yan M."/>
            <person name="Daum C."/>
            <person name="Ng V."/>
            <person name="Clum A."/>
            <person name="Steindorff A."/>
            <person name="Ohm R.A."/>
            <person name="Martin F."/>
            <person name="Silar P."/>
            <person name="Natvig D.O."/>
            <person name="Lalanne C."/>
            <person name="Gautier V."/>
            <person name="Ament-Velasquez S.L."/>
            <person name="Kruys A."/>
            <person name="Hutchinson M.I."/>
            <person name="Powell A.J."/>
            <person name="Barry K."/>
            <person name="Miller A.N."/>
            <person name="Grigoriev I.V."/>
            <person name="Debuchy R."/>
            <person name="Gladieux P."/>
            <person name="Hiltunen Thoren M."/>
            <person name="Johannesson H."/>
        </authorList>
    </citation>
    <scope>NUCLEOTIDE SEQUENCE</scope>
    <source>
        <strain evidence="3">CBS 141.50</strain>
    </source>
</reference>
<reference evidence="3" key="2">
    <citation type="submission" date="2023-05" db="EMBL/GenBank/DDBJ databases">
        <authorList>
            <consortium name="Lawrence Berkeley National Laboratory"/>
            <person name="Steindorff A."/>
            <person name="Hensen N."/>
            <person name="Bonometti L."/>
            <person name="Westerberg I."/>
            <person name="Brannstrom I.O."/>
            <person name="Guillou S."/>
            <person name="Cros-Aarteil S."/>
            <person name="Calhoun S."/>
            <person name="Haridas S."/>
            <person name="Kuo A."/>
            <person name="Mondo S."/>
            <person name="Pangilinan J."/>
            <person name="Riley R."/>
            <person name="Labutti K."/>
            <person name="Andreopoulos B."/>
            <person name="Lipzen A."/>
            <person name="Chen C."/>
            <person name="Yanf M."/>
            <person name="Daum C."/>
            <person name="Ng V."/>
            <person name="Clum A."/>
            <person name="Ohm R."/>
            <person name="Martin F."/>
            <person name="Silar P."/>
            <person name="Natvig D."/>
            <person name="Lalanne C."/>
            <person name="Gautier V."/>
            <person name="Ament-Velasquez S.L."/>
            <person name="Kruys A."/>
            <person name="Hutchinson M.I."/>
            <person name="Powell A.J."/>
            <person name="Barry K."/>
            <person name="Miller A.N."/>
            <person name="Grigoriev I.V."/>
            <person name="Debuchy R."/>
            <person name="Gladieux P."/>
            <person name="Thoren M.H."/>
            <person name="Johannesson H."/>
        </authorList>
    </citation>
    <scope>NUCLEOTIDE SEQUENCE</scope>
    <source>
        <strain evidence="3">CBS 141.50</strain>
    </source>
</reference>
<dbReference type="PANTHER" id="PTHR10622">
    <property type="entry name" value="HET DOMAIN-CONTAINING PROTEIN"/>
    <property type="match status" value="1"/>
</dbReference>
<organism evidence="3 4">
    <name type="scientific">Dichotomopilus funicola</name>
    <dbReference type="NCBI Taxonomy" id="1934379"/>
    <lineage>
        <taxon>Eukaryota</taxon>
        <taxon>Fungi</taxon>
        <taxon>Dikarya</taxon>
        <taxon>Ascomycota</taxon>
        <taxon>Pezizomycotina</taxon>
        <taxon>Sordariomycetes</taxon>
        <taxon>Sordariomycetidae</taxon>
        <taxon>Sordariales</taxon>
        <taxon>Chaetomiaceae</taxon>
        <taxon>Dichotomopilus</taxon>
    </lineage>
</organism>